<comment type="caution">
    <text evidence="1">The sequence shown here is derived from an EMBL/GenBank/DDBJ whole genome shotgun (WGS) entry which is preliminary data.</text>
</comment>
<proteinExistence type="predicted"/>
<accession>X1CTX7</accession>
<feature type="non-terminal residue" evidence="1">
    <location>
        <position position="1"/>
    </location>
</feature>
<sequence length="32" mass="3739">YVNLSEIEDAKFSVSEHDKELNNRFYGDAYNA</sequence>
<organism evidence="1">
    <name type="scientific">marine sediment metagenome</name>
    <dbReference type="NCBI Taxonomy" id="412755"/>
    <lineage>
        <taxon>unclassified sequences</taxon>
        <taxon>metagenomes</taxon>
        <taxon>ecological metagenomes</taxon>
    </lineage>
</organism>
<name>X1CTX7_9ZZZZ</name>
<reference evidence="1" key="1">
    <citation type="journal article" date="2014" name="Front. Microbiol.">
        <title>High frequency of phylogenetically diverse reductive dehalogenase-homologous genes in deep subseafloor sedimentary metagenomes.</title>
        <authorList>
            <person name="Kawai M."/>
            <person name="Futagami T."/>
            <person name="Toyoda A."/>
            <person name="Takaki Y."/>
            <person name="Nishi S."/>
            <person name="Hori S."/>
            <person name="Arai W."/>
            <person name="Tsubouchi T."/>
            <person name="Morono Y."/>
            <person name="Uchiyama I."/>
            <person name="Ito T."/>
            <person name="Fujiyama A."/>
            <person name="Inagaki F."/>
            <person name="Takami H."/>
        </authorList>
    </citation>
    <scope>NUCLEOTIDE SEQUENCE</scope>
    <source>
        <strain evidence="1">Expedition CK06-06</strain>
    </source>
</reference>
<dbReference type="EMBL" id="BART01037813">
    <property type="protein sequence ID" value="GAH11262.1"/>
    <property type="molecule type" value="Genomic_DNA"/>
</dbReference>
<dbReference type="AlphaFoldDB" id="X1CTX7"/>
<protein>
    <submittedName>
        <fullName evidence="1">Uncharacterized protein</fullName>
    </submittedName>
</protein>
<gene>
    <name evidence="1" type="ORF">S01H4_63062</name>
</gene>
<evidence type="ECO:0000313" key="1">
    <source>
        <dbReference type="EMBL" id="GAH11262.1"/>
    </source>
</evidence>